<dbReference type="AlphaFoldDB" id="A0A165EAS3"/>
<feature type="compositionally biased region" description="Low complexity" evidence="1">
    <location>
        <begin position="738"/>
        <end position="749"/>
    </location>
</feature>
<feature type="compositionally biased region" description="Basic and acidic residues" evidence="1">
    <location>
        <begin position="689"/>
        <end position="699"/>
    </location>
</feature>
<feature type="compositionally biased region" description="Low complexity" evidence="1">
    <location>
        <begin position="523"/>
        <end position="533"/>
    </location>
</feature>
<proteinExistence type="predicted"/>
<organism evidence="2 3">
    <name type="scientific">Laetiporus sulphureus 93-53</name>
    <dbReference type="NCBI Taxonomy" id="1314785"/>
    <lineage>
        <taxon>Eukaryota</taxon>
        <taxon>Fungi</taxon>
        <taxon>Dikarya</taxon>
        <taxon>Basidiomycota</taxon>
        <taxon>Agaricomycotina</taxon>
        <taxon>Agaricomycetes</taxon>
        <taxon>Polyporales</taxon>
        <taxon>Laetiporus</taxon>
    </lineage>
</organism>
<name>A0A165EAS3_9APHY</name>
<feature type="compositionally biased region" description="Polar residues" evidence="1">
    <location>
        <begin position="300"/>
        <end position="311"/>
    </location>
</feature>
<feature type="region of interest" description="Disordered" evidence="1">
    <location>
        <begin position="647"/>
        <end position="706"/>
    </location>
</feature>
<feature type="region of interest" description="Disordered" evidence="1">
    <location>
        <begin position="895"/>
        <end position="943"/>
    </location>
</feature>
<dbReference type="Proteomes" id="UP000076871">
    <property type="component" value="Unassembled WGS sequence"/>
</dbReference>
<gene>
    <name evidence="2" type="ORF">LAESUDRAFT_145186</name>
</gene>
<feature type="compositionally biased region" description="Low complexity" evidence="1">
    <location>
        <begin position="909"/>
        <end position="921"/>
    </location>
</feature>
<feature type="region of interest" description="Disordered" evidence="1">
    <location>
        <begin position="730"/>
        <end position="751"/>
    </location>
</feature>
<feature type="compositionally biased region" description="Low complexity" evidence="1">
    <location>
        <begin position="32"/>
        <end position="52"/>
    </location>
</feature>
<feature type="region of interest" description="Disordered" evidence="1">
    <location>
        <begin position="137"/>
        <end position="167"/>
    </location>
</feature>
<feature type="compositionally biased region" description="Low complexity" evidence="1">
    <location>
        <begin position="82"/>
        <end position="96"/>
    </location>
</feature>
<feature type="region of interest" description="Disordered" evidence="1">
    <location>
        <begin position="965"/>
        <end position="999"/>
    </location>
</feature>
<feature type="compositionally biased region" description="Basic and acidic residues" evidence="1">
    <location>
        <begin position="667"/>
        <end position="677"/>
    </location>
</feature>
<feature type="region of interest" description="Disordered" evidence="1">
    <location>
        <begin position="276"/>
        <end position="325"/>
    </location>
</feature>
<keyword evidence="3" id="KW-1185">Reference proteome</keyword>
<feature type="region of interest" description="Disordered" evidence="1">
    <location>
        <begin position="32"/>
        <end position="97"/>
    </location>
</feature>
<dbReference type="RefSeq" id="XP_040764353.1">
    <property type="nucleotide sequence ID" value="XM_040901336.1"/>
</dbReference>
<feature type="compositionally biased region" description="Polar residues" evidence="1">
    <location>
        <begin position="149"/>
        <end position="167"/>
    </location>
</feature>
<dbReference type="EMBL" id="KV427623">
    <property type="protein sequence ID" value="KZT06613.1"/>
    <property type="molecule type" value="Genomic_DNA"/>
</dbReference>
<feature type="region of interest" description="Disordered" evidence="1">
    <location>
        <begin position="523"/>
        <end position="565"/>
    </location>
</feature>
<reference evidence="2 3" key="1">
    <citation type="journal article" date="2016" name="Mol. Biol. Evol.">
        <title>Comparative Genomics of Early-Diverging Mushroom-Forming Fungi Provides Insights into the Origins of Lignocellulose Decay Capabilities.</title>
        <authorList>
            <person name="Nagy L.G."/>
            <person name="Riley R."/>
            <person name="Tritt A."/>
            <person name="Adam C."/>
            <person name="Daum C."/>
            <person name="Floudas D."/>
            <person name="Sun H."/>
            <person name="Yadav J.S."/>
            <person name="Pangilinan J."/>
            <person name="Larsson K.H."/>
            <person name="Matsuura K."/>
            <person name="Barry K."/>
            <person name="Labutti K."/>
            <person name="Kuo R."/>
            <person name="Ohm R.A."/>
            <person name="Bhattacharya S.S."/>
            <person name="Shirouzu T."/>
            <person name="Yoshinaga Y."/>
            <person name="Martin F.M."/>
            <person name="Grigoriev I.V."/>
            <person name="Hibbett D.S."/>
        </authorList>
    </citation>
    <scope>NUCLEOTIDE SEQUENCE [LARGE SCALE GENOMIC DNA]</scope>
    <source>
        <strain evidence="2 3">93-53</strain>
    </source>
</reference>
<feature type="region of interest" description="Disordered" evidence="1">
    <location>
        <begin position="456"/>
        <end position="480"/>
    </location>
</feature>
<feature type="compositionally biased region" description="Basic and acidic residues" evidence="1">
    <location>
        <begin position="53"/>
        <end position="62"/>
    </location>
</feature>
<feature type="compositionally biased region" description="Polar residues" evidence="1">
    <location>
        <begin position="550"/>
        <end position="565"/>
    </location>
</feature>
<dbReference type="OrthoDB" id="3271301at2759"/>
<feature type="compositionally biased region" description="Polar residues" evidence="1">
    <location>
        <begin position="778"/>
        <end position="789"/>
    </location>
</feature>
<dbReference type="GeneID" id="63818368"/>
<protein>
    <submittedName>
        <fullName evidence="2">Uncharacterized protein</fullName>
    </submittedName>
</protein>
<feature type="region of interest" description="Disordered" evidence="1">
    <location>
        <begin position="861"/>
        <end position="883"/>
    </location>
</feature>
<dbReference type="InParanoid" id="A0A165EAS3"/>
<evidence type="ECO:0000313" key="3">
    <source>
        <dbReference type="Proteomes" id="UP000076871"/>
    </source>
</evidence>
<accession>A0A165EAS3</accession>
<sequence>MAGNPPRLELDLSSNSTSFKRSFDQLNIDIDSSIGEDSIGGSNNASGSADSGGSERNKRARSESGSSYVDSPSFLSDSAGPSSARSLASTSSNSLTVPTDAFTAVASSSQLSPLREDSPPLGLALQNVGILPVTMEGVVSETPPPPSGSAHTTASLMSSSATQENDQFSRLSLERFNEFERNISALRHSDDPVPGPSLPLPARPPFVTDATADSPAIPDQPRSTIEGHLDNLADFAEYPESSYSFTHIVHSGHRDIASPPVLPDILPPSPFRDLDDLSWFNDGPNSNSGRESADHGAGSLSVQPSMSSTMVQEPPVSSASSHSSVPNLLGHVRALGRVRMALAPVPAPPGTEDLLTANLDSPALREETQHTYNRSRPPQIPASARSELFLPPSDTLDSTDAYGRDRISPEEALSRLEEIERSLERYLSAGLPGVEPAQGASHRLLGMQRRLSSYSGLLGTNSRIPPPTGPRGPHVVNEQNGPCETREIALIRRFIIELRVIARQMARLRATENAIRNVLESSANASATADNAARQPVTNANRSQRPDPPSTSWRPTSWRPQTSSAADLGARDLARYRYNTGPGPSTSLVSESAAERRRMLAQEAISRGLDVERSNIREIFDRLVSPTIPEHPIPSMGGYSASFATRSEQARGMSDTNDASRRGSQRGTDERRDRDQLADWYWNTPHLPSADRQREESRPGRGVPSAWREITHTDFFDDDFMLGQADRREDVGPSHVVPSTNNTGPSNTTEDGFIWDVISEYSPNTAAASGARSAEASFRTTSRPSSVTSDADYGYVHRAAASRDQPRATAADTTSVSRFEDWDGSMASYVMRRSRSTLEATSRRRQDTLARLRSMREELGEQNAPAVSFTGNARSEEDGNGYDFQDVSATIRNERAERRSSFSVNVFGSSPQQTPQQPSASRSTHSVTVQAGGAPEERASPSNARRYVVANIDAYHDGPFRAALERSNQSVRRRPGFEGDSSARGQDYGSRPPSLPPLRFQRNSIATASSVDSRPLVLQQLHTSIVQIPAHAMLVMTHGMRLSLAASQSLPNHHVQRTRQEALLGPRLGAFPTKVQARGPLFLHQPSSRVCVRVAGDQKGVRFSQNIWIAPFRLQPRAPTEPCILRHSAMKNQTTDHDRNVPHMIIGVT</sequence>
<feature type="region of interest" description="Disordered" evidence="1">
    <location>
        <begin position="770"/>
        <end position="789"/>
    </location>
</feature>
<evidence type="ECO:0000313" key="2">
    <source>
        <dbReference type="EMBL" id="KZT06613.1"/>
    </source>
</evidence>
<evidence type="ECO:0000256" key="1">
    <source>
        <dbReference type="SAM" id="MobiDB-lite"/>
    </source>
</evidence>
<feature type="compositionally biased region" description="Polar residues" evidence="1">
    <location>
        <begin position="63"/>
        <end position="81"/>
    </location>
</feature>